<proteinExistence type="predicted"/>
<dbReference type="PANTHER" id="PTHR13802:SF52">
    <property type="entry name" value="MUCIN-4"/>
    <property type="match status" value="1"/>
</dbReference>
<sequence length="83" mass="9195">DQCCLPLNSSGLPDWHECRLYFQLHPASNCTGYRPPAIVTGVGDPHVNTIDDGEYTCHIQGLFIFAQTTDEAKVIAYKNLVNT</sequence>
<dbReference type="AlphaFoldDB" id="A0A821YA07"/>
<dbReference type="PANTHER" id="PTHR13802">
    <property type="entry name" value="MUCIN 4-RELATED"/>
    <property type="match status" value="1"/>
</dbReference>
<protein>
    <submittedName>
        <fullName evidence="1">Uncharacterized protein</fullName>
    </submittedName>
</protein>
<comment type="caution">
    <text evidence="1">The sequence shown here is derived from an EMBL/GenBank/DDBJ whole genome shotgun (WGS) entry which is preliminary data.</text>
</comment>
<evidence type="ECO:0000313" key="1">
    <source>
        <dbReference type="EMBL" id="CAF4956637.1"/>
    </source>
</evidence>
<dbReference type="Proteomes" id="UP000663838">
    <property type="component" value="Unassembled WGS sequence"/>
</dbReference>
<gene>
    <name evidence="1" type="ORF">TOA249_LOCUS34097</name>
</gene>
<name>A0A821YA07_9BILA</name>
<feature type="non-terminal residue" evidence="1">
    <location>
        <position position="83"/>
    </location>
</feature>
<dbReference type="EMBL" id="CAJOBS010015259">
    <property type="protein sequence ID" value="CAF4956637.1"/>
    <property type="molecule type" value="Genomic_DNA"/>
</dbReference>
<dbReference type="InterPro" id="IPR051495">
    <property type="entry name" value="Epithelial_Barrier/Signaling"/>
</dbReference>
<reference evidence="1" key="1">
    <citation type="submission" date="2021-02" db="EMBL/GenBank/DDBJ databases">
        <authorList>
            <person name="Nowell W R."/>
        </authorList>
    </citation>
    <scope>NUCLEOTIDE SEQUENCE</scope>
</reference>
<feature type="non-terminal residue" evidence="1">
    <location>
        <position position="1"/>
    </location>
</feature>
<evidence type="ECO:0000313" key="2">
    <source>
        <dbReference type="Proteomes" id="UP000663838"/>
    </source>
</evidence>
<accession>A0A821YA07</accession>
<organism evidence="1 2">
    <name type="scientific">Rotaria socialis</name>
    <dbReference type="NCBI Taxonomy" id="392032"/>
    <lineage>
        <taxon>Eukaryota</taxon>
        <taxon>Metazoa</taxon>
        <taxon>Spiralia</taxon>
        <taxon>Gnathifera</taxon>
        <taxon>Rotifera</taxon>
        <taxon>Eurotatoria</taxon>
        <taxon>Bdelloidea</taxon>
        <taxon>Philodinida</taxon>
        <taxon>Philodinidae</taxon>
        <taxon>Rotaria</taxon>
    </lineage>
</organism>